<feature type="compositionally biased region" description="Polar residues" evidence="8">
    <location>
        <begin position="204"/>
        <end position="213"/>
    </location>
</feature>
<dbReference type="Gene3D" id="3.90.70.10">
    <property type="entry name" value="Cysteine proteinases"/>
    <property type="match status" value="1"/>
</dbReference>
<sequence length="1404" mass="151835">MSHGKRMLEAQAQKERSSTTRDDGRVDDGHLRNTNRAFNNDGTPVRSGQRGAGGSSGRRSGEEGEGAALDAQGRHLDPSPPPRPGMQPSREEGGTRRRSEQRSVRKSLSTPQVSLGQAQRVGAGTPEENSRGRRQGEAEAETEQRGTARQIDVDADALSGSDDDDAREAPEALTAGGRIPEKEFSRAARPSGFEGRRSRERNEAQPNPWSSQEGEGRKRGSGSASQGGSAPRYPADRIHLQDARTAVSPPRPASSSPPNTGDSSWTPPVTSRPTAPPPPPLTVTATGSASSRSSASCTPVAGTTQDERRSRTPSRSPPSVTLTKTSLAGFRPAPPQRPITAALHPPSTTPNEDNTTNRNYRASAEAAVPAESHSSQGRRPPPLSPPDPSVSSLCKLMSTAASTTTTTAAPAAPQPLLHISPASPPLRAGVSPRMLPRHPTRFDPSATASFSASRAASMSNTMLPSPSLSQQQEQQQPSSQSSPYDAQQQEYLVRVRSESFSTAPQADSEDPAQVNEEEKTHPSGAYRGFAPKRSGETHMPAAGDDGWRSIPPSPLPSTLPSDGFVATLSPAAAAPDTSHTLPSMAPTDGVSTGESTAQPPLPAPAFSNDAPISPSSLLPSSPHQEHCRYLRDFSGFHNAGNDCYGCSALTMLLRSTVLRRALLCSPLVTAVRRYESLLARRPERRVQWTSGYVDTLTPQETKKCKKRRRSEKEAAEEEGMVAEVCGLPSLLLSDTTATQADMPISDGPTSAVQQTLDLVETLTLEELESVLRVDLETGCIPVTLHAALAALARAVRWREHMTAVINASSTSPAERRWLLEEKIYHENDRLFDGQVYTYGIRLSAVAALFQGEFFLGEQEDAHELFVALMAKLEAEAVDFQKGCTEVQEERQRAAHRYDHEGEQEREEAVMADRTAAVVMTVESATSSPVVPGVSTPPPTPAISTAMADAWINSLVQARLLNIIRCRSPGCQHEIVTDEICVNLSLHIPEQDGEDVKTERNRGQQQQQQHLQSSSAKAEHTADPDHPLPAEEKRDYFFFLPHMKSTTSLPQPAPTETPPTAVTTRPSPPCSVAALLHHSMAFEPLSDYRCDVCGSKTAQYQGGCFYTRPPPVLVLQLKRFSTDFVDGALRIQKNSRPVAVGDTLVTYALPSTEEEEERRRRQGRQPLRTVALAEVAADMQGCEVTNSQGSTAVAAAAAHAQCFFYNAEDKRFTCISQSPSHETPASTDSGETTAAEWVTAIRSVYRLRSCVLHLGSSLHFGHYVSDFAVDGEKVEDEGEGETKNAGNTRHYSSAESAENIAAERRVTVTPWITGGAASSAVAHSIRDSAADHASLHRRWRRANDERVEVLDEAAVRTRRVGHANVYLLLYEKVAEEWVRCPLDAVLPRPVYPAEEAQDKKDDAAE</sequence>
<evidence type="ECO:0000256" key="8">
    <source>
        <dbReference type="SAM" id="MobiDB-lite"/>
    </source>
</evidence>
<protein>
    <recommendedName>
        <fullName evidence="3">ubiquitinyl hydrolase 1</fullName>
        <ecNumber evidence="3">3.4.19.12</ecNumber>
    </recommendedName>
</protein>
<dbReference type="Pfam" id="PF00443">
    <property type="entry name" value="UCH"/>
    <property type="match status" value="1"/>
</dbReference>
<dbReference type="GeneID" id="26908273"/>
<evidence type="ECO:0000313" key="10">
    <source>
        <dbReference type="EMBL" id="KPA76245.1"/>
    </source>
</evidence>
<feature type="region of interest" description="Disordered" evidence="8">
    <location>
        <begin position="991"/>
        <end position="1028"/>
    </location>
</feature>
<dbReference type="InterPro" id="IPR001394">
    <property type="entry name" value="Peptidase_C19_UCH"/>
</dbReference>
<dbReference type="CDD" id="cd02257">
    <property type="entry name" value="Peptidase_C19"/>
    <property type="match status" value="1"/>
</dbReference>
<dbReference type="EC" id="3.4.19.12" evidence="3"/>
<feature type="compositionally biased region" description="Polar residues" evidence="8">
    <location>
        <begin position="32"/>
        <end position="42"/>
    </location>
</feature>
<feature type="region of interest" description="Disordered" evidence="8">
    <location>
        <begin position="573"/>
        <end position="611"/>
    </location>
</feature>
<feature type="compositionally biased region" description="Pro residues" evidence="8">
    <location>
        <begin position="379"/>
        <end position="388"/>
    </location>
</feature>
<accession>A0A0M9FUB4</accession>
<dbReference type="GO" id="GO:0016579">
    <property type="term" value="P:protein deubiquitination"/>
    <property type="evidence" value="ECO:0007669"/>
    <property type="project" value="InterPro"/>
</dbReference>
<keyword evidence="11" id="KW-1185">Reference proteome</keyword>
<feature type="compositionally biased region" description="Low complexity" evidence="8">
    <location>
        <begin position="445"/>
        <end position="489"/>
    </location>
</feature>
<dbReference type="PROSITE" id="PS50235">
    <property type="entry name" value="USP_3"/>
    <property type="match status" value="1"/>
</dbReference>
<feature type="compositionally biased region" description="Basic and acidic residues" evidence="8">
    <location>
        <begin position="194"/>
        <end position="203"/>
    </location>
</feature>
<keyword evidence="6 10" id="KW-0378">Hydrolase</keyword>
<evidence type="ECO:0000256" key="3">
    <source>
        <dbReference type="ARBA" id="ARBA00012759"/>
    </source>
</evidence>
<evidence type="ECO:0000313" key="11">
    <source>
        <dbReference type="Proteomes" id="UP000037923"/>
    </source>
</evidence>
<feature type="compositionally biased region" description="Polar residues" evidence="8">
    <location>
        <begin position="349"/>
        <end position="360"/>
    </location>
</feature>
<feature type="region of interest" description="Disordered" evidence="8">
    <location>
        <begin position="1"/>
        <end position="557"/>
    </location>
</feature>
<feature type="domain" description="USP" evidence="9">
    <location>
        <begin position="789"/>
        <end position="1372"/>
    </location>
</feature>
<feature type="compositionally biased region" description="Low complexity" evidence="8">
    <location>
        <begin position="282"/>
        <end position="301"/>
    </location>
</feature>
<dbReference type="GO" id="GO:0005634">
    <property type="term" value="C:nucleus"/>
    <property type="evidence" value="ECO:0007669"/>
    <property type="project" value="TreeGrafter"/>
</dbReference>
<comment type="caution">
    <text evidence="10">The sequence shown here is derived from an EMBL/GenBank/DDBJ whole genome shotgun (WGS) entry which is preliminary data.</text>
</comment>
<dbReference type="EMBL" id="LGTL01000021">
    <property type="protein sequence ID" value="KPA76245.1"/>
    <property type="molecule type" value="Genomic_DNA"/>
</dbReference>
<keyword evidence="5" id="KW-0833">Ubl conjugation pathway</keyword>
<evidence type="ECO:0000256" key="4">
    <source>
        <dbReference type="ARBA" id="ARBA00022670"/>
    </source>
</evidence>
<reference evidence="10 11" key="1">
    <citation type="submission" date="2015-07" db="EMBL/GenBank/DDBJ databases">
        <title>High-quality genome of monoxenous trypanosomatid Leptomonas pyrrhocoris.</title>
        <authorList>
            <person name="Flegontov P."/>
            <person name="Butenko A."/>
            <person name="Firsov S."/>
            <person name="Vlcek C."/>
            <person name="Logacheva M.D."/>
            <person name="Field M."/>
            <person name="Filatov D."/>
            <person name="Flegontova O."/>
            <person name="Gerasimov E."/>
            <person name="Jackson A.P."/>
            <person name="Kelly S."/>
            <person name="Opperdoes F."/>
            <person name="O'Reilly A."/>
            <person name="Votypka J."/>
            <person name="Yurchenko V."/>
            <person name="Lukes J."/>
        </authorList>
    </citation>
    <scope>NUCLEOTIDE SEQUENCE [LARGE SCALE GENOMIC DNA]</scope>
    <source>
        <strain evidence="10">H10</strain>
    </source>
</reference>
<dbReference type="Proteomes" id="UP000037923">
    <property type="component" value="Unassembled WGS sequence"/>
</dbReference>
<dbReference type="RefSeq" id="XP_015654684.1">
    <property type="nucleotide sequence ID" value="XM_015806813.1"/>
</dbReference>
<feature type="compositionally biased region" description="Basic and acidic residues" evidence="8">
    <location>
        <begin position="1016"/>
        <end position="1028"/>
    </location>
</feature>
<dbReference type="GO" id="GO:0006508">
    <property type="term" value="P:proteolysis"/>
    <property type="evidence" value="ECO:0007669"/>
    <property type="project" value="UniProtKB-KW"/>
</dbReference>
<dbReference type="PANTHER" id="PTHR24006">
    <property type="entry name" value="UBIQUITIN CARBOXYL-TERMINAL HYDROLASE"/>
    <property type="match status" value="1"/>
</dbReference>
<dbReference type="VEuPathDB" id="TriTrypDB:LpyrH10_21_1240"/>
<dbReference type="InterPro" id="IPR050164">
    <property type="entry name" value="Peptidase_C19"/>
</dbReference>
<evidence type="ECO:0000259" key="9">
    <source>
        <dbReference type="PROSITE" id="PS50235"/>
    </source>
</evidence>
<feature type="region of interest" description="Disordered" evidence="8">
    <location>
        <begin position="1044"/>
        <end position="1065"/>
    </location>
</feature>
<feature type="compositionally biased region" description="Basic and acidic residues" evidence="8">
    <location>
        <begin position="1"/>
        <end position="31"/>
    </location>
</feature>
<dbReference type="SUPFAM" id="SSF54001">
    <property type="entry name" value="Cysteine proteinases"/>
    <property type="match status" value="1"/>
</dbReference>
<evidence type="ECO:0000256" key="6">
    <source>
        <dbReference type="ARBA" id="ARBA00022801"/>
    </source>
</evidence>
<feature type="compositionally biased region" description="Polar residues" evidence="8">
    <location>
        <begin position="589"/>
        <end position="598"/>
    </location>
</feature>
<dbReference type="OrthoDB" id="429671at2759"/>
<evidence type="ECO:0000256" key="5">
    <source>
        <dbReference type="ARBA" id="ARBA00022786"/>
    </source>
</evidence>
<evidence type="ECO:0000256" key="2">
    <source>
        <dbReference type="ARBA" id="ARBA00009085"/>
    </source>
</evidence>
<feature type="compositionally biased region" description="Basic and acidic residues" evidence="8">
    <location>
        <begin position="89"/>
        <end position="103"/>
    </location>
</feature>
<dbReference type="GO" id="GO:0004843">
    <property type="term" value="F:cysteine-type deubiquitinase activity"/>
    <property type="evidence" value="ECO:0007669"/>
    <property type="project" value="UniProtKB-EC"/>
</dbReference>
<feature type="compositionally biased region" description="Low complexity" evidence="8">
    <location>
        <begin position="398"/>
        <end position="411"/>
    </location>
</feature>
<evidence type="ECO:0000256" key="1">
    <source>
        <dbReference type="ARBA" id="ARBA00000707"/>
    </source>
</evidence>
<dbReference type="OMA" id="GNDCYGC"/>
<gene>
    <name evidence="10" type="ORF">ABB37_07988</name>
</gene>
<comment type="catalytic activity">
    <reaction evidence="1">
        <text>Thiol-dependent hydrolysis of ester, thioester, amide, peptide and isopeptide bonds formed by the C-terminal Gly of ubiquitin (a 76-residue protein attached to proteins as an intracellular targeting signal).</text>
        <dbReference type="EC" id="3.4.19.12"/>
    </reaction>
</comment>
<dbReference type="InterPro" id="IPR028889">
    <property type="entry name" value="USP"/>
</dbReference>
<dbReference type="InterPro" id="IPR038765">
    <property type="entry name" value="Papain-like_cys_pep_sf"/>
</dbReference>
<feature type="compositionally biased region" description="Low complexity" evidence="8">
    <location>
        <begin position="221"/>
        <end position="230"/>
    </location>
</feature>
<name>A0A0M9FUB4_LEPPY</name>
<feature type="region of interest" description="Disordered" evidence="8">
    <location>
        <begin position="1273"/>
        <end position="1295"/>
    </location>
</feature>
<keyword evidence="4" id="KW-0645">Protease</keyword>
<keyword evidence="7" id="KW-0788">Thiol protease</keyword>
<comment type="similarity">
    <text evidence="2">Belongs to the peptidase C19 family.</text>
</comment>
<feature type="compositionally biased region" description="Polar residues" evidence="8">
    <location>
        <begin position="106"/>
        <end position="117"/>
    </location>
</feature>
<evidence type="ECO:0000256" key="7">
    <source>
        <dbReference type="ARBA" id="ARBA00022807"/>
    </source>
</evidence>
<organism evidence="10 11">
    <name type="scientific">Leptomonas pyrrhocoris</name>
    <name type="common">Firebug parasite</name>
    <dbReference type="NCBI Taxonomy" id="157538"/>
    <lineage>
        <taxon>Eukaryota</taxon>
        <taxon>Discoba</taxon>
        <taxon>Euglenozoa</taxon>
        <taxon>Kinetoplastea</taxon>
        <taxon>Metakinetoplastina</taxon>
        <taxon>Trypanosomatida</taxon>
        <taxon>Trypanosomatidae</taxon>
        <taxon>Leishmaniinae</taxon>
        <taxon>Leptomonas</taxon>
    </lineage>
</organism>
<feature type="compositionally biased region" description="Basic and acidic residues" evidence="8">
    <location>
        <begin position="128"/>
        <end position="146"/>
    </location>
</feature>
<dbReference type="PANTHER" id="PTHR24006:SF758">
    <property type="entry name" value="UBIQUITIN CARBOXYL-TERMINAL HYDROLASE 36"/>
    <property type="match status" value="1"/>
</dbReference>
<dbReference type="GO" id="GO:0005829">
    <property type="term" value="C:cytosol"/>
    <property type="evidence" value="ECO:0007669"/>
    <property type="project" value="TreeGrafter"/>
</dbReference>
<feature type="compositionally biased region" description="Low complexity" evidence="8">
    <location>
        <begin position="1003"/>
        <end position="1014"/>
    </location>
</feature>
<proteinExistence type="inferred from homology"/>